<dbReference type="OrthoDB" id="1490006at2"/>
<dbReference type="Gene3D" id="3.10.20.310">
    <property type="entry name" value="membrane protein fhac"/>
    <property type="match status" value="1"/>
</dbReference>
<dbReference type="GO" id="GO:0019867">
    <property type="term" value="C:outer membrane"/>
    <property type="evidence" value="ECO:0007669"/>
    <property type="project" value="InterPro"/>
</dbReference>
<evidence type="ECO:0000259" key="1">
    <source>
        <dbReference type="Pfam" id="PF07244"/>
    </source>
</evidence>
<dbReference type="InterPro" id="IPR010827">
    <property type="entry name" value="BamA/TamA_POTRA"/>
</dbReference>
<reference evidence="2 3" key="1">
    <citation type="submission" date="2017-07" db="EMBL/GenBank/DDBJ databases">
        <authorList>
            <person name="Sun Z.S."/>
            <person name="Albrecht U."/>
            <person name="Echele G."/>
            <person name="Lee C.C."/>
        </authorList>
    </citation>
    <scope>NUCLEOTIDE SEQUENCE [LARGE SCALE GENOMIC DNA]</scope>
    <source>
        <strain evidence="3">type strain: KCTC 22618</strain>
    </source>
</reference>
<proteinExistence type="predicted"/>
<dbReference type="AlphaFoldDB" id="A0A238UEB5"/>
<dbReference type="Pfam" id="PF07244">
    <property type="entry name" value="POTRA"/>
    <property type="match status" value="1"/>
</dbReference>
<name>A0A238UEB5_9FLAO</name>
<evidence type="ECO:0000313" key="3">
    <source>
        <dbReference type="Proteomes" id="UP000215214"/>
    </source>
</evidence>
<organism evidence="2 3">
    <name type="scientific">Tenacibaculum jejuense</name>
    <dbReference type="NCBI Taxonomy" id="584609"/>
    <lineage>
        <taxon>Bacteria</taxon>
        <taxon>Pseudomonadati</taxon>
        <taxon>Bacteroidota</taxon>
        <taxon>Flavobacteriia</taxon>
        <taxon>Flavobacteriales</taxon>
        <taxon>Flavobacteriaceae</taxon>
        <taxon>Tenacibaculum</taxon>
    </lineage>
</organism>
<dbReference type="Gene3D" id="2.40.160.50">
    <property type="entry name" value="membrane protein fhac: a member of the omp85/tpsb transporter family"/>
    <property type="match status" value="1"/>
</dbReference>
<dbReference type="Proteomes" id="UP000215214">
    <property type="component" value="Chromosome TJEJU"/>
</dbReference>
<accession>A0A238UEB5</accession>
<feature type="domain" description="POTRA" evidence="1">
    <location>
        <begin position="25"/>
        <end position="69"/>
    </location>
</feature>
<gene>
    <name evidence="2" type="ORF">TJEJU_3912</name>
</gene>
<dbReference type="EMBL" id="LT899436">
    <property type="protein sequence ID" value="SNR17543.1"/>
    <property type="molecule type" value="Genomic_DNA"/>
</dbReference>
<keyword evidence="3" id="KW-1185">Reference proteome</keyword>
<dbReference type="RefSeq" id="WP_095074735.1">
    <property type="nucleotide sequence ID" value="NZ_LT899436.1"/>
</dbReference>
<evidence type="ECO:0000313" key="2">
    <source>
        <dbReference type="EMBL" id="SNR17543.1"/>
    </source>
</evidence>
<protein>
    <recommendedName>
        <fullName evidence="1">POTRA domain-containing protein</fullName>
    </recommendedName>
</protein>
<dbReference type="KEGG" id="tje:TJEJU_3912"/>
<sequence length="420" mass="48739">MKKLITILLLILYTFPVLSQEDGMIVRSVTFKGMKRTKASFLKSITETKKGDVYNTRKVEQDITILKRLPAVAHAYLKTNTEGGKCDLEFHIQESSTILPELAFWTTTNNIFAYKLGVYEYNFLGRNIAVGGFYQNNGHDTYAFNVRAPNLFSKKFGLGFSHQNWKSEEPLFFDNQTANYLYNNISTELLGLYQINFNHHLTFGVNYFQEKYQYLNGATSPEVPRDLKVNKILYKLLYTYEDLEYYFHYLDGFKSILYLQYVTSQNNFQDKFLIAWNDFFYYDRVGKKGNWANRLRIGFASNSDSPFAPFALDNNINLRGVGFIVDRGTASIVYNTEYRHTLYDKKWLTIQGNGFLDIGTWRQPGGEISDFWKSENVRAYSGIGLRFINKKIYNAVFRIDYGISLTDNTNGLVFGIGQYF</sequence>